<gene>
    <name evidence="2" type="ORF">RchiOBHm_Chr6g0298381</name>
</gene>
<organism evidence="2 3">
    <name type="scientific">Rosa chinensis</name>
    <name type="common">China rose</name>
    <dbReference type="NCBI Taxonomy" id="74649"/>
    <lineage>
        <taxon>Eukaryota</taxon>
        <taxon>Viridiplantae</taxon>
        <taxon>Streptophyta</taxon>
        <taxon>Embryophyta</taxon>
        <taxon>Tracheophyta</taxon>
        <taxon>Spermatophyta</taxon>
        <taxon>Magnoliopsida</taxon>
        <taxon>eudicotyledons</taxon>
        <taxon>Gunneridae</taxon>
        <taxon>Pentapetalae</taxon>
        <taxon>rosids</taxon>
        <taxon>fabids</taxon>
        <taxon>Rosales</taxon>
        <taxon>Rosaceae</taxon>
        <taxon>Rosoideae</taxon>
        <taxon>Rosoideae incertae sedis</taxon>
        <taxon>Rosa</taxon>
    </lineage>
</organism>
<keyword evidence="1" id="KW-1133">Transmembrane helix</keyword>
<dbReference type="Gramene" id="PRQ26785">
    <property type="protein sequence ID" value="PRQ26785"/>
    <property type="gene ID" value="RchiOBHm_Chr6g0298381"/>
</dbReference>
<dbReference type="Proteomes" id="UP000238479">
    <property type="component" value="Chromosome 6"/>
</dbReference>
<evidence type="ECO:0000313" key="3">
    <source>
        <dbReference type="Proteomes" id="UP000238479"/>
    </source>
</evidence>
<keyword evidence="1" id="KW-0472">Membrane</keyword>
<dbReference type="OMA" id="IMENETQ"/>
<dbReference type="AlphaFoldDB" id="A0A2P6PXX7"/>
<evidence type="ECO:0000256" key="1">
    <source>
        <dbReference type="SAM" id="Phobius"/>
    </source>
</evidence>
<dbReference type="OrthoDB" id="672127at2759"/>
<dbReference type="PANTHER" id="PTHR31170">
    <property type="entry name" value="BNAC04G53230D PROTEIN"/>
    <property type="match status" value="1"/>
</dbReference>
<name>A0A2P6PXX7_ROSCH</name>
<reference evidence="2 3" key="1">
    <citation type="journal article" date="2018" name="Nat. Genet.">
        <title>The Rosa genome provides new insights in the design of modern roses.</title>
        <authorList>
            <person name="Bendahmane M."/>
        </authorList>
    </citation>
    <scope>NUCLEOTIDE SEQUENCE [LARGE SCALE GENOMIC DNA]</scope>
    <source>
        <strain evidence="3">cv. Old Blush</strain>
    </source>
</reference>
<evidence type="ECO:0000313" key="2">
    <source>
        <dbReference type="EMBL" id="PRQ26785.1"/>
    </source>
</evidence>
<proteinExistence type="predicted"/>
<dbReference type="PANTHER" id="PTHR31170:SF25">
    <property type="entry name" value="BNAA09G04570D PROTEIN"/>
    <property type="match status" value="1"/>
</dbReference>
<comment type="caution">
    <text evidence="2">The sequence shown here is derived from an EMBL/GenBank/DDBJ whole genome shotgun (WGS) entry which is preliminary data.</text>
</comment>
<feature type="transmembrane region" description="Helical" evidence="1">
    <location>
        <begin position="397"/>
        <end position="421"/>
    </location>
</feature>
<accession>A0A2P6PXX7</accession>
<dbReference type="EMBL" id="PDCK01000044">
    <property type="protein sequence ID" value="PRQ26785.1"/>
    <property type="molecule type" value="Genomic_DNA"/>
</dbReference>
<keyword evidence="1" id="KW-0812">Transmembrane</keyword>
<sequence>MEESHAKNLKNKLKGISPVSSECCIYRIPKRLRDVNEKAYTPQVVSLGPLHHGGEGLGAMEDHKMRYVKDFFERTNVNLEDCFKSLKEWEARIRSCYAVNIEYSEEELVEMILVDGIFTVEVLLRSAFPTLQQENDRIFGKPWMDRDVVYDMLMLENQLPFFILEYFYSLAHASNTIPLENDMGLSLIKLTHSFFEEKVYIRPLQEVSNKLSQYSGARIQHFVDYILKCHRPSPSELPSKRKLDTLSIPSATQLKAAGVKFMVVHDTTLFDIQFENGILKIPQLRIRGSTEVFFRNLIAYEQFELHDHYISDYVFIIDHLLDSSRDVELLARKGILESKLSDSKAVTNFISTLDLGPILFGTNFYFTELCEKLNEYYGVPWHNWKASLQQDYLSSPWAILAITIATILLVLTLAQAGLSLANITEN</sequence>
<keyword evidence="3" id="KW-1185">Reference proteome</keyword>
<dbReference type="InterPro" id="IPR004158">
    <property type="entry name" value="DUF247_pln"/>
</dbReference>
<protein>
    <submittedName>
        <fullName evidence="2">Uncharacterized protein</fullName>
    </submittedName>
</protein>
<dbReference type="Pfam" id="PF03140">
    <property type="entry name" value="DUF247"/>
    <property type="match status" value="1"/>
</dbReference>
<dbReference type="STRING" id="74649.A0A2P6PXX7"/>